<sequence length="130" mass="15163">MEDSKSVITPSDSRAKLPHGALTTKKNQKEKLYRELTGSIMYLTVATRPDISFVVNRLVQFNENYEEEHWSAVKYILRYLHGTQRYELLFRIDSERLTVLSNVDQTNDVNDRITYTGYVFNLSGTAITWH</sequence>
<dbReference type="Proteomes" id="UP000792457">
    <property type="component" value="Unassembled WGS sequence"/>
</dbReference>
<evidence type="ECO:0000313" key="1">
    <source>
        <dbReference type="EMBL" id="KAG8235091.1"/>
    </source>
</evidence>
<dbReference type="PANTHER" id="PTHR11439:SF467">
    <property type="entry name" value="INTEGRASE CATALYTIC DOMAIN-CONTAINING PROTEIN"/>
    <property type="match status" value="1"/>
</dbReference>
<name>A0A8K0KJK4_LADFU</name>
<dbReference type="AlphaFoldDB" id="A0A8K0KJK4"/>
<dbReference type="OrthoDB" id="430476at2759"/>
<evidence type="ECO:0008006" key="3">
    <source>
        <dbReference type="Google" id="ProtNLM"/>
    </source>
</evidence>
<organism evidence="1 2">
    <name type="scientific">Ladona fulva</name>
    <name type="common">Scarce chaser dragonfly</name>
    <name type="synonym">Libellula fulva</name>
    <dbReference type="NCBI Taxonomy" id="123851"/>
    <lineage>
        <taxon>Eukaryota</taxon>
        <taxon>Metazoa</taxon>
        <taxon>Ecdysozoa</taxon>
        <taxon>Arthropoda</taxon>
        <taxon>Hexapoda</taxon>
        <taxon>Insecta</taxon>
        <taxon>Pterygota</taxon>
        <taxon>Palaeoptera</taxon>
        <taxon>Odonata</taxon>
        <taxon>Epiprocta</taxon>
        <taxon>Anisoptera</taxon>
        <taxon>Libelluloidea</taxon>
        <taxon>Libellulidae</taxon>
        <taxon>Ladona</taxon>
    </lineage>
</organism>
<accession>A0A8K0KJK4</accession>
<reference evidence="1" key="2">
    <citation type="submission" date="2017-10" db="EMBL/GenBank/DDBJ databases">
        <title>Ladona fulva Genome sequencing and assembly.</title>
        <authorList>
            <person name="Murali S."/>
            <person name="Richards S."/>
            <person name="Bandaranaike D."/>
            <person name="Bellair M."/>
            <person name="Blankenburg K."/>
            <person name="Chao H."/>
            <person name="Dinh H."/>
            <person name="Doddapaneni H."/>
            <person name="Dugan-Rocha S."/>
            <person name="Elkadiri S."/>
            <person name="Gnanaolivu R."/>
            <person name="Hernandez B."/>
            <person name="Skinner E."/>
            <person name="Javaid M."/>
            <person name="Lee S."/>
            <person name="Li M."/>
            <person name="Ming W."/>
            <person name="Munidasa M."/>
            <person name="Muniz J."/>
            <person name="Nguyen L."/>
            <person name="Hughes D."/>
            <person name="Osuji N."/>
            <person name="Pu L.-L."/>
            <person name="Puazo M."/>
            <person name="Qu C."/>
            <person name="Quiroz J."/>
            <person name="Raj R."/>
            <person name="Weissenberger G."/>
            <person name="Xin Y."/>
            <person name="Zou X."/>
            <person name="Han Y."/>
            <person name="Worley K."/>
            <person name="Muzny D."/>
            <person name="Gibbs R."/>
        </authorList>
    </citation>
    <scope>NUCLEOTIDE SEQUENCE</scope>
    <source>
        <strain evidence="1">Sampled in the wild</strain>
    </source>
</reference>
<dbReference type="PANTHER" id="PTHR11439">
    <property type="entry name" value="GAG-POL-RELATED RETROTRANSPOSON"/>
    <property type="match status" value="1"/>
</dbReference>
<dbReference type="EMBL" id="KZ308876">
    <property type="protein sequence ID" value="KAG8235091.1"/>
    <property type="molecule type" value="Genomic_DNA"/>
</dbReference>
<proteinExistence type="predicted"/>
<reference evidence="1" key="1">
    <citation type="submission" date="2013-04" db="EMBL/GenBank/DDBJ databases">
        <authorList>
            <person name="Qu J."/>
            <person name="Murali S.C."/>
            <person name="Bandaranaike D."/>
            <person name="Bellair M."/>
            <person name="Blankenburg K."/>
            <person name="Chao H."/>
            <person name="Dinh H."/>
            <person name="Doddapaneni H."/>
            <person name="Downs B."/>
            <person name="Dugan-Rocha S."/>
            <person name="Elkadiri S."/>
            <person name="Gnanaolivu R.D."/>
            <person name="Hernandez B."/>
            <person name="Javaid M."/>
            <person name="Jayaseelan J.C."/>
            <person name="Lee S."/>
            <person name="Li M."/>
            <person name="Ming W."/>
            <person name="Munidasa M."/>
            <person name="Muniz J."/>
            <person name="Nguyen L."/>
            <person name="Ongeri F."/>
            <person name="Osuji N."/>
            <person name="Pu L.-L."/>
            <person name="Puazo M."/>
            <person name="Qu C."/>
            <person name="Quiroz J."/>
            <person name="Raj R."/>
            <person name="Weissenberger G."/>
            <person name="Xin Y."/>
            <person name="Zou X."/>
            <person name="Han Y."/>
            <person name="Richards S."/>
            <person name="Worley K."/>
            <person name="Muzny D."/>
            <person name="Gibbs R."/>
        </authorList>
    </citation>
    <scope>NUCLEOTIDE SEQUENCE</scope>
    <source>
        <strain evidence="1">Sampled in the wild</strain>
    </source>
</reference>
<protein>
    <recommendedName>
        <fullName evidence="3">Retrovirus-related Pol polyprotein from transposon TNT 1-94</fullName>
    </recommendedName>
</protein>
<comment type="caution">
    <text evidence="1">The sequence shown here is derived from an EMBL/GenBank/DDBJ whole genome shotgun (WGS) entry which is preliminary data.</text>
</comment>
<gene>
    <name evidence="1" type="ORF">J437_LFUL014423</name>
</gene>
<evidence type="ECO:0000313" key="2">
    <source>
        <dbReference type="Proteomes" id="UP000792457"/>
    </source>
</evidence>
<keyword evidence="2" id="KW-1185">Reference proteome</keyword>